<evidence type="ECO:0000313" key="2">
    <source>
        <dbReference type="EMBL" id="KAA9034433.1"/>
    </source>
</evidence>
<protein>
    <submittedName>
        <fullName evidence="2">DUF4421 domain-containing protein</fullName>
    </submittedName>
</protein>
<accession>A0A5J5IBU3</accession>
<evidence type="ECO:0000313" key="3">
    <source>
        <dbReference type="Proteomes" id="UP000326903"/>
    </source>
</evidence>
<dbReference type="Pfam" id="PF14391">
    <property type="entry name" value="DUF4421"/>
    <property type="match status" value="1"/>
</dbReference>
<keyword evidence="3" id="KW-1185">Reference proteome</keyword>
<organism evidence="2 3">
    <name type="scientific">Ginsengibacter hankyongi</name>
    <dbReference type="NCBI Taxonomy" id="2607284"/>
    <lineage>
        <taxon>Bacteria</taxon>
        <taxon>Pseudomonadati</taxon>
        <taxon>Bacteroidota</taxon>
        <taxon>Chitinophagia</taxon>
        <taxon>Chitinophagales</taxon>
        <taxon>Chitinophagaceae</taxon>
        <taxon>Ginsengibacter</taxon>
    </lineage>
</organism>
<evidence type="ECO:0000256" key="1">
    <source>
        <dbReference type="SAM" id="SignalP"/>
    </source>
</evidence>
<sequence length="328" mass="38117">MKHFTLSNIVFLLTGILSYSVSFAQKSAVDSNYIQPFEKTNIIEIYPDIYSTRFNFYSRHERKNNYSLVANSNAHISTNLNYKWLSLSYSWAMPGTELDRHVKLQYTSLGLNLGGKQMRFRPYYESYNGLLIPVEKVKRRYYIFQGIQFTTAGFDYYFFSNTKLFSFNAAKSFSLKQAKSAGSVFVMATPSWQKINWKKPSRNLVKDSTTYSLLSQHPEWISFIGRIGYTYNFVIDKGKWIIAPAILTGAGLLREINTADKSLHAVTNMQAWLNAGYNGPTFYFYFHAWWNNLQTDLLIKDMNQVNTNFSLTVGYRFNNFRRKILGLL</sequence>
<name>A0A5J5IBU3_9BACT</name>
<feature type="signal peptide" evidence="1">
    <location>
        <begin position="1"/>
        <end position="24"/>
    </location>
</feature>
<proteinExistence type="predicted"/>
<reference evidence="2 3" key="1">
    <citation type="submission" date="2019-09" db="EMBL/GenBank/DDBJ databases">
        <title>Draft genome sequence of Ginsengibacter sp. BR5-29.</title>
        <authorList>
            <person name="Im W.-T."/>
        </authorList>
    </citation>
    <scope>NUCLEOTIDE SEQUENCE [LARGE SCALE GENOMIC DNA]</scope>
    <source>
        <strain evidence="2 3">BR5-29</strain>
    </source>
</reference>
<keyword evidence="1" id="KW-0732">Signal</keyword>
<dbReference type="AlphaFoldDB" id="A0A5J5IBU3"/>
<feature type="chain" id="PRO_5023903815" evidence="1">
    <location>
        <begin position="25"/>
        <end position="328"/>
    </location>
</feature>
<dbReference type="InterPro" id="IPR025535">
    <property type="entry name" value="DUF4421"/>
</dbReference>
<dbReference type="RefSeq" id="WP_150417137.1">
    <property type="nucleotide sequence ID" value="NZ_VYQF01000015.1"/>
</dbReference>
<dbReference type="Proteomes" id="UP000326903">
    <property type="component" value="Unassembled WGS sequence"/>
</dbReference>
<comment type="caution">
    <text evidence="2">The sequence shown here is derived from an EMBL/GenBank/DDBJ whole genome shotgun (WGS) entry which is preliminary data.</text>
</comment>
<dbReference type="EMBL" id="VYQF01000015">
    <property type="protein sequence ID" value="KAA9034433.1"/>
    <property type="molecule type" value="Genomic_DNA"/>
</dbReference>
<gene>
    <name evidence="2" type="ORF">FW778_22395</name>
</gene>